<feature type="repeat" description="PPR" evidence="2">
    <location>
        <begin position="146"/>
        <end position="176"/>
    </location>
</feature>
<name>A0A7J6VD53_THATH</name>
<dbReference type="InterPro" id="IPR011990">
    <property type="entry name" value="TPR-like_helical_dom_sf"/>
</dbReference>
<dbReference type="GO" id="GO:0009451">
    <property type="term" value="P:RNA modification"/>
    <property type="evidence" value="ECO:0007669"/>
    <property type="project" value="InterPro"/>
</dbReference>
<dbReference type="PROSITE" id="PS51375">
    <property type="entry name" value="PPR"/>
    <property type="match status" value="2"/>
</dbReference>
<dbReference type="InterPro" id="IPR046848">
    <property type="entry name" value="E_motif"/>
</dbReference>
<organism evidence="3 4">
    <name type="scientific">Thalictrum thalictroides</name>
    <name type="common">Rue-anemone</name>
    <name type="synonym">Anemone thalictroides</name>
    <dbReference type="NCBI Taxonomy" id="46969"/>
    <lineage>
        <taxon>Eukaryota</taxon>
        <taxon>Viridiplantae</taxon>
        <taxon>Streptophyta</taxon>
        <taxon>Embryophyta</taxon>
        <taxon>Tracheophyta</taxon>
        <taxon>Spermatophyta</taxon>
        <taxon>Magnoliopsida</taxon>
        <taxon>Ranunculales</taxon>
        <taxon>Ranunculaceae</taxon>
        <taxon>Thalictroideae</taxon>
        <taxon>Thalictrum</taxon>
    </lineage>
</organism>
<dbReference type="FunFam" id="1.25.40.10:FF:000184">
    <property type="entry name" value="Pentatricopeptide repeat-containing protein, chloroplastic"/>
    <property type="match status" value="1"/>
</dbReference>
<dbReference type="NCBIfam" id="TIGR00756">
    <property type="entry name" value="PPR"/>
    <property type="match status" value="4"/>
</dbReference>
<proteinExistence type="predicted"/>
<dbReference type="Pfam" id="PF01535">
    <property type="entry name" value="PPR"/>
    <property type="match status" value="2"/>
</dbReference>
<keyword evidence="1" id="KW-0677">Repeat</keyword>
<reference evidence="3 4" key="1">
    <citation type="submission" date="2020-06" db="EMBL/GenBank/DDBJ databases">
        <title>Transcriptomic and genomic resources for Thalictrum thalictroides and T. hernandezii: Facilitating candidate gene discovery in an emerging model plant lineage.</title>
        <authorList>
            <person name="Arias T."/>
            <person name="Riano-Pachon D.M."/>
            <person name="Di Stilio V.S."/>
        </authorList>
    </citation>
    <scope>NUCLEOTIDE SEQUENCE [LARGE SCALE GENOMIC DNA]</scope>
    <source>
        <strain evidence="4">cv. WT478/WT964</strain>
        <tissue evidence="3">Leaves</tissue>
    </source>
</reference>
<feature type="repeat" description="PPR" evidence="2">
    <location>
        <begin position="75"/>
        <end position="109"/>
    </location>
</feature>
<dbReference type="GO" id="GO:0003723">
    <property type="term" value="F:RNA binding"/>
    <property type="evidence" value="ECO:0007669"/>
    <property type="project" value="InterPro"/>
</dbReference>
<dbReference type="Proteomes" id="UP000554482">
    <property type="component" value="Unassembled WGS sequence"/>
</dbReference>
<dbReference type="EMBL" id="JABWDY010035176">
    <property type="protein sequence ID" value="KAF5182145.1"/>
    <property type="molecule type" value="Genomic_DNA"/>
</dbReference>
<dbReference type="AlphaFoldDB" id="A0A7J6VD53"/>
<protein>
    <submittedName>
        <fullName evidence="3">Pentatricopeptide repeat-containing protein</fullName>
    </submittedName>
</protein>
<accession>A0A7J6VD53</accession>
<dbReference type="InterPro" id="IPR002885">
    <property type="entry name" value="PPR_rpt"/>
</dbReference>
<dbReference type="OrthoDB" id="1851890at2759"/>
<dbReference type="PROSITE" id="PS51257">
    <property type="entry name" value="PROKAR_LIPOPROTEIN"/>
    <property type="match status" value="1"/>
</dbReference>
<dbReference type="PANTHER" id="PTHR47926">
    <property type="entry name" value="PENTATRICOPEPTIDE REPEAT-CONTAINING PROTEIN"/>
    <property type="match status" value="1"/>
</dbReference>
<dbReference type="Pfam" id="PF20431">
    <property type="entry name" value="E_motif"/>
    <property type="match status" value="1"/>
</dbReference>
<evidence type="ECO:0000313" key="3">
    <source>
        <dbReference type="EMBL" id="KAF5182145.1"/>
    </source>
</evidence>
<dbReference type="InterPro" id="IPR046960">
    <property type="entry name" value="PPR_At4g14850-like_plant"/>
</dbReference>
<evidence type="ECO:0000313" key="4">
    <source>
        <dbReference type="Proteomes" id="UP000554482"/>
    </source>
</evidence>
<comment type="caution">
    <text evidence="3">The sequence shown here is derived from an EMBL/GenBank/DDBJ whole genome shotgun (WGS) entry which is preliminary data.</text>
</comment>
<gene>
    <name evidence="3" type="ORF">FRX31_028274</name>
</gene>
<dbReference type="Gene3D" id="1.25.40.10">
    <property type="entry name" value="Tetratricopeptide repeat domain"/>
    <property type="match status" value="2"/>
</dbReference>
<keyword evidence="4" id="KW-1185">Reference proteome</keyword>
<evidence type="ECO:0000256" key="1">
    <source>
        <dbReference type="ARBA" id="ARBA00022737"/>
    </source>
</evidence>
<sequence>MRSLGIEASNGTLVTVLAACAKLQNIVLGRMVHGYIDVRGLELNVTLGTSLVDMYSKCGVIEEAMSVFCMMRVKSVASWNCMMCGLAMNGKGDSAIKLFKEMQTFNVKPNSTTFVGVLHSCSHAGQVNDGFTYFTEMHEVYGISANIKHYGCMVDLYGRAGRLKDALEVMRTMPMNPDIVIWGTLLGACRIHGLSKLGELVVTQIIKLEPLNITGSIGLSNMYAMAGEWDNVSEARSMMIDMDIVREPGFSSVTS</sequence>
<evidence type="ECO:0000256" key="2">
    <source>
        <dbReference type="PROSITE-ProRule" id="PRU00708"/>
    </source>
</evidence>
<dbReference type="Pfam" id="PF13041">
    <property type="entry name" value="PPR_2"/>
    <property type="match status" value="1"/>
</dbReference>